<proteinExistence type="predicted"/>
<keyword evidence="1" id="KW-0812">Transmembrane</keyword>
<evidence type="ECO:0000313" key="3">
    <source>
        <dbReference type="Proteomes" id="UP000184442"/>
    </source>
</evidence>
<sequence length="221" mass="26004">MKKIHSYIFISFSFIIIISSIIFSVYSIMTHIANYTFKNEYYISTLIYQNYKNIKHISIGKQKAYKNSIYTVYSFKDRRLQNPILNQYNTGICSIISNKKVQSIGNNAFTTYESKDDEEYVIRAKNAFTQIGFYDSNTDRCVIGGRVFDKRIKKIEIQFINGEVKQPPINEEGYFILIYDQDKFLKEKGSFYIYTDVISSITSYDINDKPLRAIKYKHNIK</sequence>
<reference evidence="2 3" key="1">
    <citation type="submission" date="2016-11" db="EMBL/GenBank/DDBJ databases">
        <authorList>
            <person name="Jaros S."/>
            <person name="Januszkiewicz K."/>
            <person name="Wedrychowicz H."/>
        </authorList>
    </citation>
    <scope>NUCLEOTIDE SEQUENCE [LARGE SCALE GENOMIC DNA]</scope>
    <source>
        <strain evidence="2 3">DSM 19022</strain>
    </source>
</reference>
<dbReference type="EMBL" id="FQZS01000003">
    <property type="protein sequence ID" value="SHI42543.1"/>
    <property type="molecule type" value="Genomic_DNA"/>
</dbReference>
<dbReference type="STRING" id="1122184.SAMN02745176_00222"/>
<feature type="transmembrane region" description="Helical" evidence="1">
    <location>
        <begin position="7"/>
        <end position="29"/>
    </location>
</feature>
<dbReference type="RefSeq" id="WP_073023610.1">
    <property type="nucleotide sequence ID" value="NZ_FQZS01000003.1"/>
</dbReference>
<protein>
    <submittedName>
        <fullName evidence="2">Uncharacterized protein</fullName>
    </submittedName>
</protein>
<keyword evidence="1" id="KW-0472">Membrane</keyword>
<name>A0A1M6B245_9FIRM</name>
<evidence type="ECO:0000313" key="2">
    <source>
        <dbReference type="EMBL" id="SHI42543.1"/>
    </source>
</evidence>
<dbReference type="Proteomes" id="UP000184442">
    <property type="component" value="Unassembled WGS sequence"/>
</dbReference>
<keyword evidence="3" id="KW-1185">Reference proteome</keyword>
<keyword evidence="1" id="KW-1133">Transmembrane helix</keyword>
<organism evidence="2 3">
    <name type="scientific">Lutispora thermophila DSM 19022</name>
    <dbReference type="NCBI Taxonomy" id="1122184"/>
    <lineage>
        <taxon>Bacteria</taxon>
        <taxon>Bacillati</taxon>
        <taxon>Bacillota</taxon>
        <taxon>Clostridia</taxon>
        <taxon>Lutisporales</taxon>
        <taxon>Lutisporaceae</taxon>
        <taxon>Lutispora</taxon>
    </lineage>
</organism>
<gene>
    <name evidence="2" type="ORF">SAMN02745176_00222</name>
</gene>
<accession>A0A1M6B245</accession>
<evidence type="ECO:0000256" key="1">
    <source>
        <dbReference type="SAM" id="Phobius"/>
    </source>
</evidence>
<dbReference type="AlphaFoldDB" id="A0A1M6B245"/>